<dbReference type="NCBIfam" id="TIGR02983">
    <property type="entry name" value="SigE-fam_strep"/>
    <property type="match status" value="1"/>
</dbReference>
<dbReference type="Gene3D" id="1.10.1740.10">
    <property type="match status" value="1"/>
</dbReference>
<sequence length="204" mass="22409">MSVGDRVAFGEYVRDRSHALLRSAQALTGNRADAEDLVQATLVKAYQSWDRIDDAAALDTYVRRVMVNTHISGWRRRRVDEYPTDEIPDAPSAGDATRDSDLRDVVQRALDRLPRQMRAAVMLRFYDDMTEPEVAAALGVSVGTVKSTVARAVAKLRKDAELGDGDQPGLQDPSLDPYPAGGVNATLVRGNIPVIRHLARPRSS</sequence>
<dbReference type="Pfam" id="PF04542">
    <property type="entry name" value="Sigma70_r2"/>
    <property type="match status" value="1"/>
</dbReference>
<feature type="domain" description="RNA polymerase sigma-70 region 2" evidence="7">
    <location>
        <begin position="18"/>
        <end position="78"/>
    </location>
</feature>
<proteinExistence type="inferred from homology"/>
<dbReference type="PANTHER" id="PTHR43133:SF50">
    <property type="entry name" value="ECF RNA POLYMERASE SIGMA FACTOR SIGM"/>
    <property type="match status" value="1"/>
</dbReference>
<dbReference type="GO" id="GO:0016987">
    <property type="term" value="F:sigma factor activity"/>
    <property type="evidence" value="ECO:0007669"/>
    <property type="project" value="UniProtKB-KW"/>
</dbReference>
<dbReference type="CDD" id="cd06171">
    <property type="entry name" value="Sigma70_r4"/>
    <property type="match status" value="1"/>
</dbReference>
<evidence type="ECO:0000313" key="10">
    <source>
        <dbReference type="Proteomes" id="UP000460272"/>
    </source>
</evidence>
<dbReference type="InterPro" id="IPR013324">
    <property type="entry name" value="RNA_pol_sigma_r3/r4-like"/>
</dbReference>
<organism evidence="9 10">
    <name type="scientific">Trebonia kvetii</name>
    <dbReference type="NCBI Taxonomy" id="2480626"/>
    <lineage>
        <taxon>Bacteria</taxon>
        <taxon>Bacillati</taxon>
        <taxon>Actinomycetota</taxon>
        <taxon>Actinomycetes</taxon>
        <taxon>Streptosporangiales</taxon>
        <taxon>Treboniaceae</taxon>
        <taxon>Trebonia</taxon>
    </lineage>
</organism>
<evidence type="ECO:0000256" key="1">
    <source>
        <dbReference type="ARBA" id="ARBA00010641"/>
    </source>
</evidence>
<accession>A0A6P2BSM5</accession>
<comment type="caution">
    <text evidence="9">The sequence shown here is derived from an EMBL/GenBank/DDBJ whole genome shotgun (WGS) entry which is preliminary data.</text>
</comment>
<dbReference type="InterPro" id="IPR036388">
    <property type="entry name" value="WH-like_DNA-bd_sf"/>
</dbReference>
<dbReference type="InterPro" id="IPR013249">
    <property type="entry name" value="RNA_pol_sigma70_r4_t2"/>
</dbReference>
<evidence type="ECO:0000313" key="9">
    <source>
        <dbReference type="EMBL" id="TVZ01647.1"/>
    </source>
</evidence>
<dbReference type="SUPFAM" id="SSF88659">
    <property type="entry name" value="Sigma3 and sigma4 domains of RNA polymerase sigma factors"/>
    <property type="match status" value="1"/>
</dbReference>
<evidence type="ECO:0000259" key="7">
    <source>
        <dbReference type="Pfam" id="PF04542"/>
    </source>
</evidence>
<dbReference type="GO" id="GO:0006352">
    <property type="term" value="P:DNA-templated transcription initiation"/>
    <property type="evidence" value="ECO:0007669"/>
    <property type="project" value="InterPro"/>
</dbReference>
<dbReference type="Pfam" id="PF08281">
    <property type="entry name" value="Sigma70_r4_2"/>
    <property type="match status" value="1"/>
</dbReference>
<evidence type="ECO:0000256" key="3">
    <source>
        <dbReference type="ARBA" id="ARBA00023082"/>
    </source>
</evidence>
<dbReference type="EMBL" id="RPFW01000006">
    <property type="protein sequence ID" value="TVZ01647.1"/>
    <property type="molecule type" value="Genomic_DNA"/>
</dbReference>
<dbReference type="AlphaFoldDB" id="A0A6P2BSM5"/>
<dbReference type="Proteomes" id="UP000460272">
    <property type="component" value="Unassembled WGS sequence"/>
</dbReference>
<feature type="domain" description="RNA polymerase sigma factor 70 region 4 type 2" evidence="8">
    <location>
        <begin position="105"/>
        <end position="156"/>
    </location>
</feature>
<evidence type="ECO:0000256" key="5">
    <source>
        <dbReference type="ARBA" id="ARBA00023163"/>
    </source>
</evidence>
<dbReference type="GO" id="GO:0003677">
    <property type="term" value="F:DNA binding"/>
    <property type="evidence" value="ECO:0007669"/>
    <property type="project" value="UniProtKB-KW"/>
</dbReference>
<dbReference type="InterPro" id="IPR014284">
    <property type="entry name" value="RNA_pol_sigma-70_dom"/>
</dbReference>
<feature type="region of interest" description="Disordered" evidence="6">
    <location>
        <begin position="160"/>
        <end position="179"/>
    </location>
</feature>
<dbReference type="NCBIfam" id="TIGR02937">
    <property type="entry name" value="sigma70-ECF"/>
    <property type="match status" value="1"/>
</dbReference>
<keyword evidence="2" id="KW-0805">Transcription regulation</keyword>
<dbReference type="SUPFAM" id="SSF88946">
    <property type="entry name" value="Sigma2 domain of RNA polymerase sigma factors"/>
    <property type="match status" value="1"/>
</dbReference>
<keyword evidence="4" id="KW-0238">DNA-binding</keyword>
<reference evidence="9 10" key="1">
    <citation type="submission" date="2018-11" db="EMBL/GenBank/DDBJ databases">
        <title>Trebonia kvetii gen.nov., sp.nov., a novel acidophilic actinobacterium, and proposal of the new actinobacterial family Treboniaceae fam. nov.</title>
        <authorList>
            <person name="Rapoport D."/>
            <person name="Sagova-Mareckova M."/>
            <person name="Sedlacek I."/>
            <person name="Provaznik J."/>
            <person name="Kralova S."/>
            <person name="Pavlinic D."/>
            <person name="Benes V."/>
            <person name="Kopecky J."/>
        </authorList>
    </citation>
    <scope>NUCLEOTIDE SEQUENCE [LARGE SCALE GENOMIC DNA]</scope>
    <source>
        <strain evidence="9 10">15Tr583</strain>
    </source>
</reference>
<name>A0A6P2BSM5_9ACTN</name>
<comment type="similarity">
    <text evidence="1">Belongs to the sigma-70 factor family. ECF subfamily.</text>
</comment>
<keyword evidence="3" id="KW-0731">Sigma factor</keyword>
<evidence type="ECO:0000256" key="2">
    <source>
        <dbReference type="ARBA" id="ARBA00023015"/>
    </source>
</evidence>
<evidence type="ECO:0000259" key="8">
    <source>
        <dbReference type="Pfam" id="PF08281"/>
    </source>
</evidence>
<dbReference type="Gene3D" id="1.10.10.10">
    <property type="entry name" value="Winged helix-like DNA-binding domain superfamily/Winged helix DNA-binding domain"/>
    <property type="match status" value="1"/>
</dbReference>
<keyword evidence="5" id="KW-0804">Transcription</keyword>
<gene>
    <name evidence="9" type="ORF">EAS64_29665</name>
</gene>
<evidence type="ECO:0000256" key="4">
    <source>
        <dbReference type="ARBA" id="ARBA00023125"/>
    </source>
</evidence>
<dbReference type="InterPro" id="IPR014325">
    <property type="entry name" value="RNA_pol_sigma-E_actinobac"/>
</dbReference>
<dbReference type="InterPro" id="IPR013325">
    <property type="entry name" value="RNA_pol_sigma_r2"/>
</dbReference>
<dbReference type="OrthoDB" id="2046835at2"/>
<dbReference type="InterPro" id="IPR007627">
    <property type="entry name" value="RNA_pol_sigma70_r2"/>
</dbReference>
<protein>
    <submittedName>
        <fullName evidence="9">SigE family RNA polymerase sigma factor</fullName>
    </submittedName>
</protein>
<evidence type="ECO:0000256" key="6">
    <source>
        <dbReference type="SAM" id="MobiDB-lite"/>
    </source>
</evidence>
<dbReference type="InterPro" id="IPR039425">
    <property type="entry name" value="RNA_pol_sigma-70-like"/>
</dbReference>
<dbReference type="PANTHER" id="PTHR43133">
    <property type="entry name" value="RNA POLYMERASE ECF-TYPE SIGMA FACTO"/>
    <property type="match status" value="1"/>
</dbReference>
<dbReference type="RefSeq" id="WP_145858406.1">
    <property type="nucleotide sequence ID" value="NZ_RPFW01000006.1"/>
</dbReference>
<keyword evidence="10" id="KW-1185">Reference proteome</keyword>